<evidence type="ECO:0000313" key="1">
    <source>
        <dbReference type="EMBL" id="QRV15458.1"/>
    </source>
</evidence>
<proteinExistence type="predicted"/>
<gene>
    <name evidence="1" type="ORF">JMJ58_00720</name>
</gene>
<sequence length="270" mass="31643">MTTPIQSSKVVKNYKEEISTEEERDALEEAIEKTIEYENCDASIIQQHFETLSTHHEIVDRNYEELTESIDTDEDLYWDEAGEKLYDFIQRLSNYVGSTVNRGNYTTGVLLSRLDEMCDSDPLISEVYDEKVAELDVSLHGPFFSGLRNYLVHENIPSVILYSNTEIDGHTMALDKEEILESDHWSPRAKGYADTWEDSIILNEAFEDYQQSLDRLYDWLIKYAAERFEEKHERQLEKESHAKEAQEKFFEVADIETRTIKWLSSHEDVE</sequence>
<keyword evidence="2" id="KW-1185">Reference proteome</keyword>
<dbReference type="EMBL" id="CP069188">
    <property type="protein sequence ID" value="QRV15458.1"/>
    <property type="molecule type" value="Genomic_DNA"/>
</dbReference>
<reference evidence="1 2" key="1">
    <citation type="submission" date="2021-01" db="EMBL/GenBank/DDBJ databases">
        <title>Genome Sequence and Methylation Pattern of Haloterrigena salifodinae BOL5-1, An Extremely Halophilic Archaeon from a Bolivian Salt Mine.</title>
        <authorList>
            <person name="DasSarma P."/>
            <person name="Anton B.P."/>
            <person name="DasSarma S.L."/>
            <person name="von Ehrenheim H.A.L."/>
            <person name="Martinez F.L."/>
            <person name="Guzman D."/>
            <person name="Roberts R.J."/>
            <person name="DasSarma S."/>
        </authorList>
    </citation>
    <scope>NUCLEOTIDE SEQUENCE [LARGE SCALE GENOMIC DNA]</scope>
    <source>
        <strain evidence="1 2">BOL5-1</strain>
    </source>
</reference>
<dbReference type="KEGG" id="hsal:JMJ58_00720"/>
<dbReference type="GeneID" id="62873602"/>
<protein>
    <submittedName>
        <fullName evidence="1">Uncharacterized protein</fullName>
    </submittedName>
</protein>
<name>A0A8T8E118_9EURY</name>
<dbReference type="Proteomes" id="UP000637819">
    <property type="component" value="Chromosome"/>
</dbReference>
<accession>A0A8T8E118</accession>
<dbReference type="AlphaFoldDB" id="A0A8T8E118"/>
<dbReference type="RefSeq" id="WP_204747981.1">
    <property type="nucleotide sequence ID" value="NZ_CP069188.1"/>
</dbReference>
<organism evidence="1 2">
    <name type="scientific">Haloterrigena salifodinae</name>
    <dbReference type="NCBI Taxonomy" id="2675099"/>
    <lineage>
        <taxon>Archaea</taxon>
        <taxon>Methanobacteriati</taxon>
        <taxon>Methanobacteriota</taxon>
        <taxon>Stenosarchaea group</taxon>
        <taxon>Halobacteria</taxon>
        <taxon>Halobacteriales</taxon>
        <taxon>Natrialbaceae</taxon>
        <taxon>Haloterrigena</taxon>
    </lineage>
</organism>
<dbReference type="OrthoDB" id="206354at2157"/>
<evidence type="ECO:0000313" key="2">
    <source>
        <dbReference type="Proteomes" id="UP000637819"/>
    </source>
</evidence>